<organism evidence="11 12">
    <name type="scientific">Humisphaera borealis</name>
    <dbReference type="NCBI Taxonomy" id="2807512"/>
    <lineage>
        <taxon>Bacteria</taxon>
        <taxon>Pseudomonadati</taxon>
        <taxon>Planctomycetota</taxon>
        <taxon>Phycisphaerae</taxon>
        <taxon>Tepidisphaerales</taxon>
        <taxon>Tepidisphaeraceae</taxon>
        <taxon>Humisphaera</taxon>
    </lineage>
</organism>
<dbReference type="InterPro" id="IPR001872">
    <property type="entry name" value="Peptidase_A8"/>
</dbReference>
<feature type="transmembrane region" description="Helical" evidence="9">
    <location>
        <begin position="12"/>
        <end position="31"/>
    </location>
</feature>
<sequence>MSRSDLGNFRSAPALLAFGMTFILGLGADLWTKELAFQQLAPYGVIHNTSVTPSRHQVDHGPNNNPIIVPVAEGWLHFMAMVNEGAVFGIGQGQRWLFVTVSVLAIGFISYLFATSGNHRFYQFVLGMLLAGVIGNMYDRITFGYVRDMIYALPGRTWPGTSREIFPWIFNVADMLLCVGVGLIFVYTLRGAPSTRDRKGEEAKVESAA</sequence>
<dbReference type="KEGG" id="hbs:IPV69_12900"/>
<keyword evidence="8 9" id="KW-0472">Membrane</keyword>
<evidence type="ECO:0000313" key="11">
    <source>
        <dbReference type="EMBL" id="QOV92194.1"/>
    </source>
</evidence>
<dbReference type="UniPathway" id="UPA00665"/>
<dbReference type="HAMAP" id="MF_00161">
    <property type="entry name" value="LspA"/>
    <property type="match status" value="1"/>
</dbReference>
<evidence type="ECO:0000256" key="9">
    <source>
        <dbReference type="HAMAP-Rule" id="MF_00161"/>
    </source>
</evidence>
<name>A0A7M2X3E0_9BACT</name>
<dbReference type="EC" id="3.4.23.36" evidence="9"/>
<dbReference type="AlphaFoldDB" id="A0A7M2X3E0"/>
<keyword evidence="3 9" id="KW-0645">Protease</keyword>
<comment type="catalytic activity">
    <reaction evidence="9">
        <text>Release of signal peptides from bacterial membrane prolipoproteins. Hydrolyzes -Xaa-Yaa-Zaa-|-(S,diacylglyceryl)Cys-, in which Xaa is hydrophobic (preferably Leu), and Yaa (Ala or Ser) and Zaa (Gly or Ala) have small, neutral side chains.</text>
        <dbReference type="EC" id="3.4.23.36"/>
    </reaction>
</comment>
<comment type="pathway">
    <text evidence="9">Protein modification; lipoprotein biosynthesis (signal peptide cleavage).</text>
</comment>
<dbReference type="Proteomes" id="UP000593765">
    <property type="component" value="Chromosome"/>
</dbReference>
<comment type="similarity">
    <text evidence="1 9 10">Belongs to the peptidase A8 family.</text>
</comment>
<evidence type="ECO:0000313" key="12">
    <source>
        <dbReference type="Proteomes" id="UP000593765"/>
    </source>
</evidence>
<accession>A0A7M2X3E0</accession>
<evidence type="ECO:0000256" key="4">
    <source>
        <dbReference type="ARBA" id="ARBA00022692"/>
    </source>
</evidence>
<feature type="active site" evidence="9">
    <location>
        <position position="148"/>
    </location>
</feature>
<dbReference type="RefSeq" id="WP_206295526.1">
    <property type="nucleotide sequence ID" value="NZ_CP063458.1"/>
</dbReference>
<dbReference type="PANTHER" id="PTHR33695">
    <property type="entry name" value="LIPOPROTEIN SIGNAL PEPTIDASE"/>
    <property type="match status" value="1"/>
</dbReference>
<protein>
    <recommendedName>
        <fullName evidence="9">Lipoprotein signal peptidase</fullName>
        <ecNumber evidence="9">3.4.23.36</ecNumber>
    </recommendedName>
    <alternativeName>
        <fullName evidence="9">Prolipoprotein signal peptidase</fullName>
    </alternativeName>
    <alternativeName>
        <fullName evidence="9">Signal peptidase II</fullName>
        <shortName evidence="9">SPase II</shortName>
    </alternativeName>
</protein>
<feature type="transmembrane region" description="Helical" evidence="9">
    <location>
        <begin position="96"/>
        <end position="114"/>
    </location>
</feature>
<proteinExistence type="inferred from homology"/>
<evidence type="ECO:0000256" key="3">
    <source>
        <dbReference type="ARBA" id="ARBA00022670"/>
    </source>
</evidence>
<comment type="function">
    <text evidence="9">This protein specifically catalyzes the removal of signal peptides from prolipoproteins.</text>
</comment>
<keyword evidence="7 9" id="KW-1133">Transmembrane helix</keyword>
<evidence type="ECO:0000256" key="8">
    <source>
        <dbReference type="ARBA" id="ARBA00023136"/>
    </source>
</evidence>
<feature type="active site" evidence="9">
    <location>
        <position position="174"/>
    </location>
</feature>
<evidence type="ECO:0000256" key="5">
    <source>
        <dbReference type="ARBA" id="ARBA00022750"/>
    </source>
</evidence>
<comment type="subcellular location">
    <subcellularLocation>
        <location evidence="9">Cell membrane</location>
        <topology evidence="9">Multi-pass membrane protein</topology>
    </subcellularLocation>
</comment>
<gene>
    <name evidence="9" type="primary">lspA</name>
    <name evidence="11" type="ORF">IPV69_12900</name>
</gene>
<keyword evidence="12" id="KW-1185">Reference proteome</keyword>
<evidence type="ECO:0000256" key="2">
    <source>
        <dbReference type="ARBA" id="ARBA00022475"/>
    </source>
</evidence>
<evidence type="ECO:0000256" key="6">
    <source>
        <dbReference type="ARBA" id="ARBA00022801"/>
    </source>
</evidence>
<evidence type="ECO:0000256" key="7">
    <source>
        <dbReference type="ARBA" id="ARBA00022989"/>
    </source>
</evidence>
<keyword evidence="4 9" id="KW-0812">Transmembrane</keyword>
<dbReference type="Pfam" id="PF01252">
    <property type="entry name" value="Peptidase_A8"/>
    <property type="match status" value="1"/>
</dbReference>
<feature type="transmembrane region" description="Helical" evidence="9">
    <location>
        <begin position="165"/>
        <end position="189"/>
    </location>
</feature>
<evidence type="ECO:0000256" key="1">
    <source>
        <dbReference type="ARBA" id="ARBA00006139"/>
    </source>
</evidence>
<dbReference type="GO" id="GO:0006508">
    <property type="term" value="P:proteolysis"/>
    <property type="evidence" value="ECO:0007669"/>
    <property type="project" value="UniProtKB-KW"/>
</dbReference>
<reference evidence="11 12" key="1">
    <citation type="submission" date="2020-10" db="EMBL/GenBank/DDBJ databases">
        <title>Wide distribution of Phycisphaera-like planctomycetes from WD2101 soil group in peatlands and genome analysis of the first cultivated representative.</title>
        <authorList>
            <person name="Dedysh S.N."/>
            <person name="Beletsky A.V."/>
            <person name="Ivanova A."/>
            <person name="Kulichevskaya I.S."/>
            <person name="Suzina N.E."/>
            <person name="Philippov D.A."/>
            <person name="Rakitin A.L."/>
            <person name="Mardanov A.V."/>
            <person name="Ravin N.V."/>
        </authorList>
    </citation>
    <scope>NUCLEOTIDE SEQUENCE [LARGE SCALE GENOMIC DNA]</scope>
    <source>
        <strain evidence="11 12">M1803</strain>
    </source>
</reference>
<dbReference type="GO" id="GO:0004190">
    <property type="term" value="F:aspartic-type endopeptidase activity"/>
    <property type="evidence" value="ECO:0007669"/>
    <property type="project" value="UniProtKB-UniRule"/>
</dbReference>
<keyword evidence="5 9" id="KW-0064">Aspartyl protease</keyword>
<evidence type="ECO:0000256" key="10">
    <source>
        <dbReference type="RuleBase" id="RU004181"/>
    </source>
</evidence>
<dbReference type="PRINTS" id="PR00781">
    <property type="entry name" value="LIPOSIGPTASE"/>
</dbReference>
<dbReference type="PANTHER" id="PTHR33695:SF1">
    <property type="entry name" value="LIPOPROTEIN SIGNAL PEPTIDASE"/>
    <property type="match status" value="1"/>
</dbReference>
<keyword evidence="6 9" id="KW-0378">Hydrolase</keyword>
<feature type="transmembrane region" description="Helical" evidence="9">
    <location>
        <begin position="121"/>
        <end position="138"/>
    </location>
</feature>
<dbReference type="EMBL" id="CP063458">
    <property type="protein sequence ID" value="QOV92194.1"/>
    <property type="molecule type" value="Genomic_DNA"/>
</dbReference>
<keyword evidence="2 9" id="KW-1003">Cell membrane</keyword>
<dbReference type="GO" id="GO:0005886">
    <property type="term" value="C:plasma membrane"/>
    <property type="evidence" value="ECO:0007669"/>
    <property type="project" value="UniProtKB-SubCell"/>
</dbReference>